<keyword evidence="2 3" id="KW-0012">Acyltransferase</keyword>
<dbReference type="GO" id="GO:0016747">
    <property type="term" value="F:acyltransferase activity, transferring groups other than amino-acyl groups"/>
    <property type="evidence" value="ECO:0007669"/>
    <property type="project" value="UniProtKB-ARBA"/>
</dbReference>
<reference evidence="3 6" key="1">
    <citation type="journal article" date="2011" name="Nature">
        <title>The Medicago genome provides insight into the evolution of rhizobial symbioses.</title>
        <authorList>
            <person name="Young N.D."/>
            <person name="Debelle F."/>
            <person name="Oldroyd G.E."/>
            <person name="Geurts R."/>
            <person name="Cannon S.B."/>
            <person name="Udvardi M.K."/>
            <person name="Benedito V.A."/>
            <person name="Mayer K.F."/>
            <person name="Gouzy J."/>
            <person name="Schoof H."/>
            <person name="Van de Peer Y."/>
            <person name="Proost S."/>
            <person name="Cook D.R."/>
            <person name="Meyers B.C."/>
            <person name="Spannagl M."/>
            <person name="Cheung F."/>
            <person name="De Mita S."/>
            <person name="Krishnakumar V."/>
            <person name="Gundlach H."/>
            <person name="Zhou S."/>
            <person name="Mudge J."/>
            <person name="Bharti A.K."/>
            <person name="Murray J.D."/>
            <person name="Naoumkina M.A."/>
            <person name="Rosen B."/>
            <person name="Silverstein K.A."/>
            <person name="Tang H."/>
            <person name="Rombauts S."/>
            <person name="Zhao P.X."/>
            <person name="Zhou P."/>
            <person name="Barbe V."/>
            <person name="Bardou P."/>
            <person name="Bechner M."/>
            <person name="Bellec A."/>
            <person name="Berger A."/>
            <person name="Berges H."/>
            <person name="Bidwell S."/>
            <person name="Bisseling T."/>
            <person name="Choisne N."/>
            <person name="Couloux A."/>
            <person name="Denny R."/>
            <person name="Deshpande S."/>
            <person name="Dai X."/>
            <person name="Doyle J.J."/>
            <person name="Dudez A.M."/>
            <person name="Farmer A.D."/>
            <person name="Fouteau S."/>
            <person name="Franken C."/>
            <person name="Gibelin C."/>
            <person name="Gish J."/>
            <person name="Goldstein S."/>
            <person name="Gonzalez A.J."/>
            <person name="Green P.J."/>
            <person name="Hallab A."/>
            <person name="Hartog M."/>
            <person name="Hua A."/>
            <person name="Humphray S.J."/>
            <person name="Jeong D.H."/>
            <person name="Jing Y."/>
            <person name="Jocker A."/>
            <person name="Kenton S.M."/>
            <person name="Kim D.J."/>
            <person name="Klee K."/>
            <person name="Lai H."/>
            <person name="Lang C."/>
            <person name="Lin S."/>
            <person name="Macmil S.L."/>
            <person name="Magdelenat G."/>
            <person name="Matthews L."/>
            <person name="McCorrison J."/>
            <person name="Monaghan E.L."/>
            <person name="Mun J.H."/>
            <person name="Najar F.Z."/>
            <person name="Nicholson C."/>
            <person name="Noirot C."/>
            <person name="O'Bleness M."/>
            <person name="Paule C.R."/>
            <person name="Poulain J."/>
            <person name="Prion F."/>
            <person name="Qin B."/>
            <person name="Qu C."/>
            <person name="Retzel E.F."/>
            <person name="Riddle C."/>
            <person name="Sallet E."/>
            <person name="Samain S."/>
            <person name="Samson N."/>
            <person name="Sanders I."/>
            <person name="Saurat O."/>
            <person name="Scarpelli C."/>
            <person name="Schiex T."/>
            <person name="Segurens B."/>
            <person name="Severin A.J."/>
            <person name="Sherrier D.J."/>
            <person name="Shi R."/>
            <person name="Sims S."/>
            <person name="Singer S.R."/>
            <person name="Sinharoy S."/>
            <person name="Sterck L."/>
            <person name="Viollet A."/>
            <person name="Wang B.B."/>
            <person name="Wang K."/>
            <person name="Wang M."/>
            <person name="Wang X."/>
            <person name="Warfsmann J."/>
            <person name="Weissenbach J."/>
            <person name="White D.D."/>
            <person name="White J.D."/>
            <person name="Wiley G.B."/>
            <person name="Wincker P."/>
            <person name="Xing Y."/>
            <person name="Yang L."/>
            <person name="Yao Z."/>
            <person name="Ying F."/>
            <person name="Zhai J."/>
            <person name="Zhou L."/>
            <person name="Zuber A."/>
            <person name="Denarie J."/>
            <person name="Dixon R.A."/>
            <person name="May G.D."/>
            <person name="Schwartz D.C."/>
            <person name="Rogers J."/>
            <person name="Quetier F."/>
            <person name="Town C.D."/>
            <person name="Roe B.A."/>
        </authorList>
    </citation>
    <scope>NUCLEOTIDE SEQUENCE [LARGE SCALE GENOMIC DNA]</scope>
    <source>
        <strain evidence="3">A17</strain>
        <strain evidence="5 6">cv. Jemalong A17</strain>
    </source>
</reference>
<dbReference type="PANTHER" id="PTHR31625">
    <property type="match status" value="1"/>
</dbReference>
<name>A0A072VB66_MEDTR</name>
<evidence type="ECO:0000313" key="5">
    <source>
        <dbReference type="EnsemblPlants" id="KEH39032"/>
    </source>
</evidence>
<sequence>MSKPGKSVNVIAGSPNLAVYETDFGWGKPKKSDAVHLDSSGSISLSDCRGGGGGIKVGLTLERSRMINFINIFQEQLDNISSM</sequence>
<dbReference type="Gramene" id="rna11878">
    <property type="protein sequence ID" value="RHN75644.1"/>
    <property type="gene ID" value="gene11878"/>
</dbReference>
<dbReference type="InterPro" id="IPR023213">
    <property type="entry name" value="CAT-like_dom_sf"/>
</dbReference>
<dbReference type="HOGENOM" id="CLU_187118_0_0_1"/>
<dbReference type="EMBL" id="PSQE01000002">
    <property type="protein sequence ID" value="RHN75644.1"/>
    <property type="molecule type" value="Genomic_DNA"/>
</dbReference>
<evidence type="ECO:0000256" key="1">
    <source>
        <dbReference type="ARBA" id="ARBA00022679"/>
    </source>
</evidence>
<organism evidence="3 6">
    <name type="scientific">Medicago truncatula</name>
    <name type="common">Barrel medic</name>
    <name type="synonym">Medicago tribuloides</name>
    <dbReference type="NCBI Taxonomy" id="3880"/>
    <lineage>
        <taxon>Eukaryota</taxon>
        <taxon>Viridiplantae</taxon>
        <taxon>Streptophyta</taxon>
        <taxon>Embryophyta</taxon>
        <taxon>Tracheophyta</taxon>
        <taxon>Spermatophyta</taxon>
        <taxon>Magnoliopsida</taxon>
        <taxon>eudicotyledons</taxon>
        <taxon>Gunneridae</taxon>
        <taxon>Pentapetalae</taxon>
        <taxon>rosids</taxon>
        <taxon>fabids</taxon>
        <taxon>Fabales</taxon>
        <taxon>Fabaceae</taxon>
        <taxon>Papilionoideae</taxon>
        <taxon>50 kb inversion clade</taxon>
        <taxon>NPAAA clade</taxon>
        <taxon>Hologalegina</taxon>
        <taxon>IRL clade</taxon>
        <taxon>Trifolieae</taxon>
        <taxon>Medicago</taxon>
    </lineage>
</organism>
<dbReference type="EnsemblPlants" id="KEH39032">
    <property type="protein sequence ID" value="KEH39032"/>
    <property type="gene ID" value="MTR_2g089745"/>
</dbReference>
<reference evidence="3 6" key="2">
    <citation type="journal article" date="2014" name="BMC Genomics">
        <title>An improved genome release (version Mt4.0) for the model legume Medicago truncatula.</title>
        <authorList>
            <person name="Tang H."/>
            <person name="Krishnakumar V."/>
            <person name="Bidwell S."/>
            <person name="Rosen B."/>
            <person name="Chan A."/>
            <person name="Zhou S."/>
            <person name="Gentzbittel L."/>
            <person name="Childs K.L."/>
            <person name="Yandell M."/>
            <person name="Gundlach H."/>
            <person name="Mayer K.F."/>
            <person name="Schwartz D.C."/>
            <person name="Town C.D."/>
        </authorList>
    </citation>
    <scope>GENOME REANNOTATION</scope>
    <source>
        <strain evidence="3">A17</strain>
        <strain evidence="5 6">cv. Jemalong A17</strain>
    </source>
</reference>
<dbReference type="STRING" id="3880.A0A072VB66"/>
<dbReference type="EMBL" id="CM001218">
    <property type="protein sequence ID" value="KEH39032.1"/>
    <property type="molecule type" value="Genomic_DNA"/>
</dbReference>
<evidence type="ECO:0000256" key="2">
    <source>
        <dbReference type="ARBA" id="ARBA00023315"/>
    </source>
</evidence>
<proteinExistence type="predicted"/>
<evidence type="ECO:0000313" key="3">
    <source>
        <dbReference type="EMBL" id="KEH39032.1"/>
    </source>
</evidence>
<dbReference type="AlphaFoldDB" id="A0A072VB66"/>
<dbReference type="Pfam" id="PF02458">
    <property type="entry name" value="Transferase"/>
    <property type="match status" value="1"/>
</dbReference>
<reference evidence="5" key="3">
    <citation type="submission" date="2015-04" db="UniProtKB">
        <authorList>
            <consortium name="EnsemblPlants"/>
        </authorList>
    </citation>
    <scope>IDENTIFICATION</scope>
    <source>
        <strain evidence="5">cv. Jemalong A17</strain>
    </source>
</reference>
<reference evidence="4" key="4">
    <citation type="journal article" date="2018" name="Nat. Plants">
        <title>Whole-genome landscape of Medicago truncatula symbiotic genes.</title>
        <authorList>
            <person name="Pecrix Y."/>
            <person name="Gamas P."/>
            <person name="Carrere S."/>
        </authorList>
    </citation>
    <scope>NUCLEOTIDE SEQUENCE</scope>
    <source>
        <tissue evidence="4">Leaves</tissue>
    </source>
</reference>
<accession>A0A072VB66</accession>
<gene>
    <name evidence="3" type="ordered locus">MTR_2g089745</name>
    <name evidence="4" type="ORF">MtrunA17_Chr2g0323491</name>
</gene>
<evidence type="ECO:0000313" key="6">
    <source>
        <dbReference type="Proteomes" id="UP000002051"/>
    </source>
</evidence>
<dbReference type="Gene3D" id="3.30.559.10">
    <property type="entry name" value="Chloramphenicol acetyltransferase-like domain"/>
    <property type="match status" value="1"/>
</dbReference>
<protein>
    <submittedName>
        <fullName evidence="3">Anthocyanin 5-aromatic acyltransferase</fullName>
    </submittedName>
    <submittedName>
        <fullName evidence="4">Putative transferase</fullName>
    </submittedName>
</protein>
<evidence type="ECO:0000313" key="4">
    <source>
        <dbReference type="EMBL" id="RHN75644.1"/>
    </source>
</evidence>
<dbReference type="Proteomes" id="UP000002051">
    <property type="component" value="Chromosome 2"/>
</dbReference>
<keyword evidence="6" id="KW-1185">Reference proteome</keyword>
<dbReference type="InterPro" id="IPR051504">
    <property type="entry name" value="Plant_metabolite_acyltrans"/>
</dbReference>
<dbReference type="Proteomes" id="UP000265566">
    <property type="component" value="Chromosome 2"/>
</dbReference>
<keyword evidence="1 4" id="KW-0808">Transferase</keyword>